<protein>
    <recommendedName>
        <fullName evidence="4">DUF2975 domain-containing protein</fullName>
    </recommendedName>
</protein>
<keyword evidence="1" id="KW-1133">Transmembrane helix</keyword>
<keyword evidence="3" id="KW-1185">Reference proteome</keyword>
<organism evidence="2 3">
    <name type="scientific">Oceanobacillus jeddahense</name>
    <dbReference type="NCBI Taxonomy" id="1462527"/>
    <lineage>
        <taxon>Bacteria</taxon>
        <taxon>Bacillati</taxon>
        <taxon>Bacillota</taxon>
        <taxon>Bacilli</taxon>
        <taxon>Bacillales</taxon>
        <taxon>Bacillaceae</taxon>
        <taxon>Oceanobacillus</taxon>
    </lineage>
</organism>
<keyword evidence="1" id="KW-0472">Membrane</keyword>
<evidence type="ECO:0000313" key="2">
    <source>
        <dbReference type="EMBL" id="UUI03186.1"/>
    </source>
</evidence>
<dbReference type="RefSeq" id="WP_256708349.1">
    <property type="nucleotide sequence ID" value="NZ_CP101914.1"/>
</dbReference>
<proteinExistence type="predicted"/>
<reference evidence="2" key="1">
    <citation type="submission" date="2022-07" db="EMBL/GenBank/DDBJ databases">
        <title>FELIX.</title>
        <authorList>
            <person name="Wan K.H."/>
            <person name="Park S."/>
            <person name="Lawrence Q."/>
            <person name="Eichenberger J.P."/>
            <person name="Booth B.W."/>
            <person name="Piaggio A.J."/>
            <person name="Chandler J.C."/>
            <person name="Franklin A.B."/>
            <person name="Celniker S.E."/>
        </authorList>
    </citation>
    <scope>NUCLEOTIDE SEQUENCE</scope>
    <source>
        <strain evidence="2">QA-1986 374</strain>
    </source>
</reference>
<gene>
    <name evidence="2" type="ORF">NP439_00165</name>
</gene>
<keyword evidence="1" id="KW-0812">Transmembrane</keyword>
<dbReference type="EMBL" id="CP101914">
    <property type="protein sequence ID" value="UUI03186.1"/>
    <property type="molecule type" value="Genomic_DNA"/>
</dbReference>
<evidence type="ECO:0008006" key="4">
    <source>
        <dbReference type="Google" id="ProtNLM"/>
    </source>
</evidence>
<evidence type="ECO:0000256" key="1">
    <source>
        <dbReference type="SAM" id="Phobius"/>
    </source>
</evidence>
<feature type="transmembrane region" description="Helical" evidence="1">
    <location>
        <begin position="125"/>
        <end position="142"/>
    </location>
</feature>
<dbReference type="Proteomes" id="UP001059773">
    <property type="component" value="Chromosome"/>
</dbReference>
<evidence type="ECO:0000313" key="3">
    <source>
        <dbReference type="Proteomes" id="UP001059773"/>
    </source>
</evidence>
<feature type="transmembrane region" description="Helical" evidence="1">
    <location>
        <begin position="48"/>
        <end position="72"/>
    </location>
</feature>
<feature type="transmembrane region" description="Helical" evidence="1">
    <location>
        <begin position="93"/>
        <end position="113"/>
    </location>
</feature>
<name>A0ABY5JSB2_9BACI</name>
<accession>A0ABY5JSB2</accession>
<feature type="transmembrane region" description="Helical" evidence="1">
    <location>
        <begin position="12"/>
        <end position="33"/>
    </location>
</feature>
<sequence>MSEKIKTILRKKWLPAIITTINCAFVFMLYAYSTESADTNLLEYLKNIMLFTFLIIIVYVGPVVFIIGITVSTFIDKIVCKLKNSKVKETVRFLLYLFSGFAVIWFISFITGSGLSPVMTKNYDIGAFILISFYPSTVFWGIDRLKN</sequence>